<dbReference type="SUPFAM" id="SSF52540">
    <property type="entry name" value="P-loop containing nucleoside triphosphate hydrolases"/>
    <property type="match status" value="2"/>
</dbReference>
<feature type="domain" description="AIG1-type G" evidence="5">
    <location>
        <begin position="3"/>
        <end position="92"/>
    </location>
</feature>
<organism evidence="6 7">
    <name type="scientific">Rotaria socialis</name>
    <dbReference type="NCBI Taxonomy" id="392032"/>
    <lineage>
        <taxon>Eukaryota</taxon>
        <taxon>Metazoa</taxon>
        <taxon>Spiralia</taxon>
        <taxon>Gnathifera</taxon>
        <taxon>Rotifera</taxon>
        <taxon>Eurotatoria</taxon>
        <taxon>Bdelloidea</taxon>
        <taxon>Philodinida</taxon>
        <taxon>Philodinidae</taxon>
        <taxon>Rotaria</taxon>
    </lineage>
</organism>
<evidence type="ECO:0000256" key="1">
    <source>
        <dbReference type="ARBA" id="ARBA00008535"/>
    </source>
</evidence>
<comment type="caution">
    <text evidence="6">The sequence shown here is derived from an EMBL/GenBank/DDBJ whole genome shotgun (WGS) entry which is preliminary data.</text>
</comment>
<dbReference type="Gene3D" id="3.40.50.300">
    <property type="entry name" value="P-loop containing nucleotide triphosphate hydrolases"/>
    <property type="match status" value="2"/>
</dbReference>
<dbReference type="GO" id="GO:0005525">
    <property type="term" value="F:GTP binding"/>
    <property type="evidence" value="ECO:0007669"/>
    <property type="project" value="UniProtKB-KW"/>
</dbReference>
<reference evidence="6" key="1">
    <citation type="submission" date="2021-02" db="EMBL/GenBank/DDBJ databases">
        <authorList>
            <person name="Nowell W R."/>
        </authorList>
    </citation>
    <scope>NUCLEOTIDE SEQUENCE</scope>
</reference>
<gene>
    <name evidence="6" type="ORF">UJA718_LOCUS16774</name>
</gene>
<keyword evidence="7" id="KW-1185">Reference proteome</keyword>
<dbReference type="Pfam" id="PF04548">
    <property type="entry name" value="AIG1"/>
    <property type="match status" value="2"/>
</dbReference>
<protein>
    <recommendedName>
        <fullName evidence="5">AIG1-type G domain-containing protein</fullName>
    </recommendedName>
</protein>
<evidence type="ECO:0000256" key="3">
    <source>
        <dbReference type="ARBA" id="ARBA00023134"/>
    </source>
</evidence>
<accession>A0A820LZW8</accession>
<dbReference type="EMBL" id="CAJOBP010002638">
    <property type="protein sequence ID" value="CAF4366083.1"/>
    <property type="molecule type" value="Genomic_DNA"/>
</dbReference>
<sequence>MVINIIDGPGFFERGTQDDPLRDNAMIFETIQECVKREITKLHIFCFCIAVSNGIITEDIKTIELFKEYFGGQIDSNSCLLVTTSENLNEERRAKIKQDIWEDTKFSCYKHFFKQGIYFTGAIELSMIEDEHRTLITNIDSRRKSILDRINRTFAEREHNQIASHCVKRDINILLLGPTNSGKTTLQNVLGDPRHQPAAFSFKYAQPKEPNLTEYKLTRFTLRIIEIPGCMLKYENDLWEINIRCYEMFKITDFHAVFFCISMSHGISTNEINLFSRVTDHLFGHCRANHLCLVITRCESMSANSRNRVLEEIKNDINLEDVRLKVGKRIYFTGALDPDHLSEANEEPLLKQFDTVYEYRKILLDLIDEKSKGEQFSIPKPSPTSPTPAILPETKPTEKRSR</sequence>
<dbReference type="AlphaFoldDB" id="A0A820LZW8"/>
<dbReference type="InterPro" id="IPR045058">
    <property type="entry name" value="GIMA/IAN/Toc"/>
</dbReference>
<dbReference type="InterPro" id="IPR027417">
    <property type="entry name" value="P-loop_NTPase"/>
</dbReference>
<name>A0A820LZW8_9BILA</name>
<dbReference type="InterPro" id="IPR006703">
    <property type="entry name" value="G_AIG1"/>
</dbReference>
<feature type="domain" description="AIG1-type G" evidence="5">
    <location>
        <begin position="172"/>
        <end position="330"/>
    </location>
</feature>
<proteinExistence type="inferred from homology"/>
<evidence type="ECO:0000259" key="5">
    <source>
        <dbReference type="Pfam" id="PF04548"/>
    </source>
</evidence>
<feature type="region of interest" description="Disordered" evidence="4">
    <location>
        <begin position="373"/>
        <end position="402"/>
    </location>
</feature>
<evidence type="ECO:0000313" key="6">
    <source>
        <dbReference type="EMBL" id="CAF4366083.1"/>
    </source>
</evidence>
<keyword evidence="3" id="KW-0342">GTP-binding</keyword>
<dbReference type="PANTHER" id="PTHR10903:SF170">
    <property type="entry name" value="GTPASE IMAP FAMILY MEMBER 7"/>
    <property type="match status" value="1"/>
</dbReference>
<evidence type="ECO:0000313" key="7">
    <source>
        <dbReference type="Proteomes" id="UP000663873"/>
    </source>
</evidence>
<dbReference type="Proteomes" id="UP000663873">
    <property type="component" value="Unassembled WGS sequence"/>
</dbReference>
<dbReference type="PANTHER" id="PTHR10903">
    <property type="entry name" value="GTPASE, IMAP FAMILY MEMBER-RELATED"/>
    <property type="match status" value="1"/>
</dbReference>
<evidence type="ECO:0000256" key="2">
    <source>
        <dbReference type="ARBA" id="ARBA00022741"/>
    </source>
</evidence>
<keyword evidence="2" id="KW-0547">Nucleotide-binding</keyword>
<evidence type="ECO:0000256" key="4">
    <source>
        <dbReference type="SAM" id="MobiDB-lite"/>
    </source>
</evidence>
<comment type="similarity">
    <text evidence="1">Belongs to the TRAFAC class TrmE-Era-EngA-EngB-Septin-like GTPase superfamily. AIG1/Toc34/Toc159-like paraseptin GTPase family. IAN subfamily.</text>
</comment>